<dbReference type="Proteomes" id="UP000727456">
    <property type="component" value="Unassembled WGS sequence"/>
</dbReference>
<gene>
    <name evidence="14" type="ORF">FHS31_002128</name>
</gene>
<evidence type="ECO:0000256" key="10">
    <source>
        <dbReference type="ARBA" id="ARBA00023136"/>
    </source>
</evidence>
<evidence type="ECO:0000259" key="13">
    <source>
        <dbReference type="PROSITE" id="PS50885"/>
    </source>
</evidence>
<evidence type="ECO:0000256" key="9">
    <source>
        <dbReference type="ARBA" id="ARBA00023012"/>
    </source>
</evidence>
<keyword evidence="6 11" id="KW-0812">Transmembrane</keyword>
<dbReference type="SMART" id="SM00388">
    <property type="entry name" value="HisKA"/>
    <property type="match status" value="1"/>
</dbReference>
<sequence>MIRHLLHGTARFDRLAIQFGLAFALAMIAIGMIGFSVADGWVSSRIDSSLRYHTHKYLSNIAHNPEEDAILAGKISEWQHRKVLSERTYVLFDRSGRRLAGRLDIGPPAAGLSYVRFTAGGRDYQEGRALATRLQSGGLFVVVQHSEAAENLHALLPAVVATLSLVALALGVSATLLFAHLTAKRLAETQKTAAAIAAGDLSRRIPMDRLDGMFAVQAESLNDMLDKMADLVRAQQLFSSNLAHDLRTPLTRLRSVLRRAAQENHPTFPSLLEQAEKECASIIGIFDALLRLAEIETGQHPSAMCPLPLRALVEDIADTMEPVMLDHGGTLTITQLEDVTITGDPDLINQLLINLLENIATHTPAGTSATISLARDDGRAVITVSDDGPGLVGDDLTRVQQPFQRGMAVDAGGSGLGLAIASAIARFHHGSLELVNAAPGLKVRVCIPVADTLSPPMAAIIPHDRDLGQHRIGGALTGAVPT</sequence>
<dbReference type="EMBL" id="JAAOZC010000004">
    <property type="protein sequence ID" value="NIJ08511.1"/>
    <property type="molecule type" value="Genomic_DNA"/>
</dbReference>
<dbReference type="InterPro" id="IPR050428">
    <property type="entry name" value="TCS_sensor_his_kinase"/>
</dbReference>
<keyword evidence="9" id="KW-0902">Two-component regulatory system</keyword>
<dbReference type="PANTHER" id="PTHR45436">
    <property type="entry name" value="SENSOR HISTIDINE KINASE YKOH"/>
    <property type="match status" value="1"/>
</dbReference>
<dbReference type="CDD" id="cd06225">
    <property type="entry name" value="HAMP"/>
    <property type="match status" value="1"/>
</dbReference>
<dbReference type="Gene3D" id="6.10.340.10">
    <property type="match status" value="1"/>
</dbReference>
<dbReference type="InterPro" id="IPR036890">
    <property type="entry name" value="HATPase_C_sf"/>
</dbReference>
<evidence type="ECO:0000256" key="5">
    <source>
        <dbReference type="ARBA" id="ARBA00022679"/>
    </source>
</evidence>
<proteinExistence type="predicted"/>
<dbReference type="SMART" id="SM00304">
    <property type="entry name" value="HAMP"/>
    <property type="match status" value="1"/>
</dbReference>
<feature type="transmembrane region" description="Helical" evidence="11">
    <location>
        <begin position="154"/>
        <end position="181"/>
    </location>
</feature>
<comment type="subcellular location">
    <subcellularLocation>
        <location evidence="2">Membrane</location>
    </subcellularLocation>
</comment>
<evidence type="ECO:0000313" key="14">
    <source>
        <dbReference type="EMBL" id="NIJ08511.1"/>
    </source>
</evidence>
<dbReference type="Gene3D" id="3.30.565.10">
    <property type="entry name" value="Histidine kinase-like ATPase, C-terminal domain"/>
    <property type="match status" value="1"/>
</dbReference>
<accession>A0ABX0TSR8</accession>
<dbReference type="RefSeq" id="WP_243843396.1">
    <property type="nucleotide sequence ID" value="NZ_JAAOZC010000004.1"/>
</dbReference>
<keyword evidence="4" id="KW-0597">Phosphoprotein</keyword>
<dbReference type="Pfam" id="PF02518">
    <property type="entry name" value="HATPase_c"/>
    <property type="match status" value="1"/>
</dbReference>
<evidence type="ECO:0000259" key="12">
    <source>
        <dbReference type="PROSITE" id="PS50109"/>
    </source>
</evidence>
<evidence type="ECO:0000256" key="4">
    <source>
        <dbReference type="ARBA" id="ARBA00022553"/>
    </source>
</evidence>
<dbReference type="SUPFAM" id="SSF55874">
    <property type="entry name" value="ATPase domain of HSP90 chaperone/DNA topoisomerase II/histidine kinase"/>
    <property type="match status" value="1"/>
</dbReference>
<dbReference type="PRINTS" id="PR00344">
    <property type="entry name" value="BCTRLSENSOR"/>
</dbReference>
<evidence type="ECO:0000256" key="6">
    <source>
        <dbReference type="ARBA" id="ARBA00022692"/>
    </source>
</evidence>
<reference evidence="14 15" key="1">
    <citation type="submission" date="2020-03" db="EMBL/GenBank/DDBJ databases">
        <title>Genomic Encyclopedia of Type Strains, Phase III (KMG-III): the genomes of soil and plant-associated and newly described type strains.</title>
        <authorList>
            <person name="Whitman W."/>
        </authorList>
    </citation>
    <scope>NUCLEOTIDE SEQUENCE [LARGE SCALE GENOMIC DNA]</scope>
    <source>
        <strain evidence="14 15">CECT 8804</strain>
    </source>
</reference>
<dbReference type="InterPro" id="IPR003660">
    <property type="entry name" value="HAMP_dom"/>
</dbReference>
<feature type="domain" description="HAMP" evidence="13">
    <location>
        <begin position="180"/>
        <end position="233"/>
    </location>
</feature>
<keyword evidence="5" id="KW-0808">Transferase</keyword>
<dbReference type="CDD" id="cd00082">
    <property type="entry name" value="HisKA"/>
    <property type="match status" value="1"/>
</dbReference>
<dbReference type="EC" id="2.7.13.3" evidence="3"/>
<feature type="transmembrane region" description="Helical" evidence="11">
    <location>
        <begin position="21"/>
        <end position="42"/>
    </location>
</feature>
<protein>
    <recommendedName>
        <fullName evidence="3">histidine kinase</fullName>
        <ecNumber evidence="3">2.7.13.3</ecNumber>
    </recommendedName>
</protein>
<organism evidence="14 15">
    <name type="scientific">Sphingomonas vulcanisoli</name>
    <dbReference type="NCBI Taxonomy" id="1658060"/>
    <lineage>
        <taxon>Bacteria</taxon>
        <taxon>Pseudomonadati</taxon>
        <taxon>Pseudomonadota</taxon>
        <taxon>Alphaproteobacteria</taxon>
        <taxon>Sphingomonadales</taxon>
        <taxon>Sphingomonadaceae</taxon>
        <taxon>Sphingomonas</taxon>
    </lineage>
</organism>
<dbReference type="PROSITE" id="PS50885">
    <property type="entry name" value="HAMP"/>
    <property type="match status" value="1"/>
</dbReference>
<comment type="caution">
    <text evidence="14">The sequence shown here is derived from an EMBL/GenBank/DDBJ whole genome shotgun (WGS) entry which is preliminary data.</text>
</comment>
<dbReference type="InterPro" id="IPR004358">
    <property type="entry name" value="Sig_transdc_His_kin-like_C"/>
</dbReference>
<evidence type="ECO:0000256" key="7">
    <source>
        <dbReference type="ARBA" id="ARBA00022777"/>
    </source>
</evidence>
<name>A0ABX0TSR8_9SPHN</name>
<keyword evidence="7" id="KW-0418">Kinase</keyword>
<evidence type="ECO:0000256" key="8">
    <source>
        <dbReference type="ARBA" id="ARBA00022989"/>
    </source>
</evidence>
<dbReference type="PROSITE" id="PS50109">
    <property type="entry name" value="HIS_KIN"/>
    <property type="match status" value="1"/>
</dbReference>
<keyword evidence="10 11" id="KW-0472">Membrane</keyword>
<feature type="domain" description="Histidine kinase" evidence="12">
    <location>
        <begin position="241"/>
        <end position="451"/>
    </location>
</feature>
<dbReference type="SMART" id="SM00387">
    <property type="entry name" value="HATPase_c"/>
    <property type="match status" value="1"/>
</dbReference>
<dbReference type="SUPFAM" id="SSF47384">
    <property type="entry name" value="Homodimeric domain of signal transducing histidine kinase"/>
    <property type="match status" value="1"/>
</dbReference>
<dbReference type="InterPro" id="IPR036097">
    <property type="entry name" value="HisK_dim/P_sf"/>
</dbReference>
<evidence type="ECO:0000256" key="11">
    <source>
        <dbReference type="SAM" id="Phobius"/>
    </source>
</evidence>
<dbReference type="InterPro" id="IPR003661">
    <property type="entry name" value="HisK_dim/P_dom"/>
</dbReference>
<evidence type="ECO:0000256" key="2">
    <source>
        <dbReference type="ARBA" id="ARBA00004370"/>
    </source>
</evidence>
<evidence type="ECO:0000256" key="3">
    <source>
        <dbReference type="ARBA" id="ARBA00012438"/>
    </source>
</evidence>
<dbReference type="InterPro" id="IPR005467">
    <property type="entry name" value="His_kinase_dom"/>
</dbReference>
<dbReference type="Gene3D" id="1.10.287.130">
    <property type="match status" value="1"/>
</dbReference>
<dbReference type="Pfam" id="PF00512">
    <property type="entry name" value="HisKA"/>
    <property type="match status" value="1"/>
</dbReference>
<dbReference type="InterPro" id="IPR003594">
    <property type="entry name" value="HATPase_dom"/>
</dbReference>
<evidence type="ECO:0000256" key="1">
    <source>
        <dbReference type="ARBA" id="ARBA00000085"/>
    </source>
</evidence>
<keyword evidence="8 11" id="KW-1133">Transmembrane helix</keyword>
<evidence type="ECO:0000313" key="15">
    <source>
        <dbReference type="Proteomes" id="UP000727456"/>
    </source>
</evidence>
<dbReference type="PANTHER" id="PTHR45436:SF8">
    <property type="entry name" value="HISTIDINE KINASE"/>
    <property type="match status" value="1"/>
</dbReference>
<comment type="catalytic activity">
    <reaction evidence="1">
        <text>ATP + protein L-histidine = ADP + protein N-phospho-L-histidine.</text>
        <dbReference type="EC" id="2.7.13.3"/>
    </reaction>
</comment>
<keyword evidence="15" id="KW-1185">Reference proteome</keyword>